<evidence type="ECO:0000259" key="7">
    <source>
        <dbReference type="SMART" id="SM00988"/>
    </source>
</evidence>
<dbReference type="Gene3D" id="2.60.260.20">
    <property type="entry name" value="Urease metallochaperone UreE, N-terminal domain"/>
    <property type="match status" value="1"/>
</dbReference>
<feature type="compositionally biased region" description="Basic and acidic residues" evidence="6">
    <location>
        <begin position="167"/>
        <end position="205"/>
    </location>
</feature>
<dbReference type="InterPro" id="IPR036118">
    <property type="entry name" value="UreE_N_sf"/>
</dbReference>
<feature type="region of interest" description="Disordered" evidence="6">
    <location>
        <begin position="144"/>
        <end position="215"/>
    </location>
</feature>
<dbReference type="SMART" id="SM00988">
    <property type="entry name" value="UreE_N"/>
    <property type="match status" value="1"/>
</dbReference>
<name>A0A3N2QV31_9RHOB</name>
<evidence type="ECO:0000256" key="5">
    <source>
        <dbReference type="HAMAP-Rule" id="MF_00822"/>
    </source>
</evidence>
<evidence type="ECO:0000313" key="9">
    <source>
        <dbReference type="Proteomes" id="UP000268016"/>
    </source>
</evidence>
<sequence>MTDLPPARRVLKAAEAAGAPCHDCVTLDYDARLLRRRRLVTVHDEGFLVDLPHATSVNQGDRFLLADGRQIEVIAAEEALLQVTAPAAALPRLAWHIGNRHTPAVFDPGAVTPSGAELPARILIRRDPVLRRMLEGLGAEVTEVSEPFAPEGGAYGTGRTMGHSHGHGHDHGAAHRDHGEHGHGQSPEGRDTGHPGHDHDPDRGPRGHRHAHDSP</sequence>
<keyword evidence="4 5" id="KW-0143">Chaperone</keyword>
<reference evidence="8 9" key="1">
    <citation type="submission" date="2018-10" db="EMBL/GenBank/DDBJ databases">
        <title>Histidinibacterium lentulum gen. nov., sp. nov., a marine bacterium from the culture broth of Picochlorum sp. 122.</title>
        <authorList>
            <person name="Wang G."/>
        </authorList>
    </citation>
    <scope>NUCLEOTIDE SEQUENCE [LARGE SCALE GENOMIC DNA]</scope>
    <source>
        <strain evidence="8 9">B17</strain>
    </source>
</reference>
<dbReference type="InterPro" id="IPR007864">
    <property type="entry name" value="UreE_C_dom"/>
</dbReference>
<evidence type="ECO:0000256" key="4">
    <source>
        <dbReference type="ARBA" id="ARBA00023186"/>
    </source>
</evidence>
<dbReference type="GO" id="GO:0051082">
    <property type="term" value="F:unfolded protein binding"/>
    <property type="evidence" value="ECO:0007669"/>
    <property type="project" value="UniProtKB-UniRule"/>
</dbReference>
<dbReference type="OrthoDB" id="9802215at2"/>
<dbReference type="GO" id="GO:0019627">
    <property type="term" value="P:urea metabolic process"/>
    <property type="evidence" value="ECO:0007669"/>
    <property type="project" value="InterPro"/>
</dbReference>
<keyword evidence="2 5" id="KW-0963">Cytoplasm</keyword>
<organism evidence="8 9">
    <name type="scientific">Histidinibacterium lentulum</name>
    <dbReference type="NCBI Taxonomy" id="2480588"/>
    <lineage>
        <taxon>Bacteria</taxon>
        <taxon>Pseudomonadati</taxon>
        <taxon>Pseudomonadota</taxon>
        <taxon>Alphaproteobacteria</taxon>
        <taxon>Rhodobacterales</taxon>
        <taxon>Paracoccaceae</taxon>
        <taxon>Histidinibacterium</taxon>
    </lineage>
</organism>
<comment type="function">
    <text evidence="5">Involved in urease metallocenter assembly. Binds nickel. Probably functions as a nickel donor during metallocenter assembly.</text>
</comment>
<feature type="domain" description="UreE urease accessory N-terminal" evidence="7">
    <location>
        <begin position="4"/>
        <end position="71"/>
    </location>
</feature>
<dbReference type="Pfam" id="PF05194">
    <property type="entry name" value="UreE_C"/>
    <property type="match status" value="1"/>
</dbReference>
<dbReference type="GO" id="GO:0006457">
    <property type="term" value="P:protein folding"/>
    <property type="evidence" value="ECO:0007669"/>
    <property type="project" value="InterPro"/>
</dbReference>
<dbReference type="InterPro" id="IPR004029">
    <property type="entry name" value="UreE_N"/>
</dbReference>
<evidence type="ECO:0000256" key="6">
    <source>
        <dbReference type="SAM" id="MobiDB-lite"/>
    </source>
</evidence>
<protein>
    <recommendedName>
        <fullName evidence="5">Urease accessory protein UreE</fullName>
    </recommendedName>
</protein>
<dbReference type="Pfam" id="PF02814">
    <property type="entry name" value="UreE_N"/>
    <property type="match status" value="1"/>
</dbReference>
<proteinExistence type="inferred from homology"/>
<dbReference type="SUPFAM" id="SSF69287">
    <property type="entry name" value="Urease metallochaperone UreE, N-terminal domain"/>
    <property type="match status" value="1"/>
</dbReference>
<dbReference type="AlphaFoldDB" id="A0A3N2QV31"/>
<evidence type="ECO:0000256" key="3">
    <source>
        <dbReference type="ARBA" id="ARBA00022596"/>
    </source>
</evidence>
<gene>
    <name evidence="5" type="primary">ureE</name>
    <name evidence="8" type="ORF">EAT49_15520</name>
</gene>
<accession>A0A3N2QV31</accession>
<dbReference type="GO" id="GO:0065003">
    <property type="term" value="P:protein-containing complex assembly"/>
    <property type="evidence" value="ECO:0007669"/>
    <property type="project" value="InterPro"/>
</dbReference>
<keyword evidence="9" id="KW-1185">Reference proteome</keyword>
<dbReference type="HAMAP" id="MF_00822">
    <property type="entry name" value="UreE"/>
    <property type="match status" value="1"/>
</dbReference>
<evidence type="ECO:0000256" key="2">
    <source>
        <dbReference type="ARBA" id="ARBA00022490"/>
    </source>
</evidence>
<comment type="subcellular location">
    <subcellularLocation>
        <location evidence="1 5">Cytoplasm</location>
    </subcellularLocation>
</comment>
<dbReference type="Gene3D" id="3.30.70.790">
    <property type="entry name" value="UreE, C-terminal domain"/>
    <property type="match status" value="1"/>
</dbReference>
<evidence type="ECO:0000313" key="8">
    <source>
        <dbReference type="EMBL" id="ROT99030.1"/>
    </source>
</evidence>
<dbReference type="GO" id="GO:0016151">
    <property type="term" value="F:nickel cation binding"/>
    <property type="evidence" value="ECO:0007669"/>
    <property type="project" value="UniProtKB-UniRule"/>
</dbReference>
<dbReference type="EMBL" id="RDRB01000008">
    <property type="protein sequence ID" value="ROT99030.1"/>
    <property type="molecule type" value="Genomic_DNA"/>
</dbReference>
<keyword evidence="3 5" id="KW-0533">Nickel</keyword>
<dbReference type="RefSeq" id="WP_123643213.1">
    <property type="nucleotide sequence ID" value="NZ_ML119088.1"/>
</dbReference>
<evidence type="ECO:0000256" key="1">
    <source>
        <dbReference type="ARBA" id="ARBA00004496"/>
    </source>
</evidence>
<comment type="caution">
    <text evidence="8">The sequence shown here is derived from an EMBL/GenBank/DDBJ whole genome shotgun (WGS) entry which is preliminary data.</text>
</comment>
<feature type="compositionally biased region" description="Basic residues" evidence="6">
    <location>
        <begin position="206"/>
        <end position="215"/>
    </location>
</feature>
<comment type="similarity">
    <text evidence="5">Belongs to the UreE family.</text>
</comment>
<dbReference type="SUPFAM" id="SSF69737">
    <property type="entry name" value="Urease metallochaperone UreE, C-terminal domain"/>
    <property type="match status" value="1"/>
</dbReference>
<dbReference type="Proteomes" id="UP000268016">
    <property type="component" value="Unassembled WGS sequence"/>
</dbReference>
<dbReference type="InterPro" id="IPR012406">
    <property type="entry name" value="UreE"/>
</dbReference>
<dbReference type="GO" id="GO:0005737">
    <property type="term" value="C:cytoplasm"/>
    <property type="evidence" value="ECO:0007669"/>
    <property type="project" value="UniProtKB-SubCell"/>
</dbReference>